<evidence type="ECO:0000313" key="1">
    <source>
        <dbReference type="EMBL" id="CAB4030584.1"/>
    </source>
</evidence>
<dbReference type="InterPro" id="IPR036691">
    <property type="entry name" value="Endo/exonu/phosph_ase_sf"/>
</dbReference>
<dbReference type="EMBL" id="CACRXK020016981">
    <property type="protein sequence ID" value="CAB4030584.1"/>
    <property type="molecule type" value="Genomic_DNA"/>
</dbReference>
<dbReference type="OrthoDB" id="7474049at2759"/>
<name>A0A6S7JK97_PARCT</name>
<dbReference type="Gene3D" id="3.60.10.10">
    <property type="entry name" value="Endonuclease/exonuclease/phosphatase"/>
    <property type="match status" value="1"/>
</dbReference>
<evidence type="ECO:0000313" key="2">
    <source>
        <dbReference type="Proteomes" id="UP001152795"/>
    </source>
</evidence>
<proteinExistence type="predicted"/>
<accession>A0A6S7JK97</accession>
<organism evidence="1 2">
    <name type="scientific">Paramuricea clavata</name>
    <name type="common">Red gorgonian</name>
    <name type="synonym">Violescent sea-whip</name>
    <dbReference type="NCBI Taxonomy" id="317549"/>
    <lineage>
        <taxon>Eukaryota</taxon>
        <taxon>Metazoa</taxon>
        <taxon>Cnidaria</taxon>
        <taxon>Anthozoa</taxon>
        <taxon>Octocorallia</taxon>
        <taxon>Malacalcyonacea</taxon>
        <taxon>Plexauridae</taxon>
        <taxon>Paramuricea</taxon>
    </lineage>
</organism>
<dbReference type="PANTHER" id="PTHR47510:SF3">
    <property type="entry name" value="ENDO_EXONUCLEASE_PHOSPHATASE DOMAIN-CONTAINING PROTEIN"/>
    <property type="match status" value="1"/>
</dbReference>
<dbReference type="SUPFAM" id="SSF56219">
    <property type="entry name" value="DNase I-like"/>
    <property type="match status" value="1"/>
</dbReference>
<sequence length="233" mass="26602">MNGNDVDTCIVSETDLKANIPDSLVCIPNYNIFRRDRDYSGRDLRAKGGIAIYVRENLDVVDIYKSELYELICLTLRLPSGHMLLVCCVYHPPRPRYPSNGLMQYLINIVDNALEKQPGMAIVIGGDVNQLKISELCLMTGWEALVDFVTRGEAILDNVLTNRSDLFGKCVPYNISIKTDHTAVILAAGVKLKPVRKRVRIWDCRKHRKNDFYRALAEENWDNILNAPMFIWQ</sequence>
<dbReference type="AlphaFoldDB" id="A0A6S7JK97"/>
<protein>
    <submittedName>
        <fullName evidence="1">Uncharacterized protein</fullName>
    </submittedName>
</protein>
<comment type="caution">
    <text evidence="1">The sequence shown here is derived from an EMBL/GenBank/DDBJ whole genome shotgun (WGS) entry which is preliminary data.</text>
</comment>
<reference evidence="1" key="1">
    <citation type="submission" date="2020-04" db="EMBL/GenBank/DDBJ databases">
        <authorList>
            <person name="Alioto T."/>
            <person name="Alioto T."/>
            <person name="Gomez Garrido J."/>
        </authorList>
    </citation>
    <scope>NUCLEOTIDE SEQUENCE</scope>
    <source>
        <strain evidence="1">A484AB</strain>
    </source>
</reference>
<gene>
    <name evidence="1" type="ORF">PACLA_8A069305</name>
</gene>
<dbReference type="Proteomes" id="UP001152795">
    <property type="component" value="Unassembled WGS sequence"/>
</dbReference>
<keyword evidence="2" id="KW-1185">Reference proteome</keyword>
<dbReference type="PANTHER" id="PTHR47510">
    <property type="entry name" value="REVERSE TRANSCRIPTASE DOMAIN-CONTAINING PROTEIN"/>
    <property type="match status" value="1"/>
</dbReference>